<dbReference type="Proteomes" id="UP000276133">
    <property type="component" value="Unassembled WGS sequence"/>
</dbReference>
<evidence type="ECO:0000313" key="2">
    <source>
        <dbReference type="Proteomes" id="UP000276133"/>
    </source>
</evidence>
<accession>A0A3M7Q7R8</accession>
<keyword evidence="2" id="KW-1185">Reference proteome</keyword>
<protein>
    <submittedName>
        <fullName evidence="1">Uncharacterized protein</fullName>
    </submittedName>
</protein>
<proteinExistence type="predicted"/>
<sequence length="81" mass="9342">MSLSILVDNEEALISFSCTFLSNGSDLTQSHFGLFNIFYVDVAMINYTYMCCKNCLHPHIYLDGFILHYLIIELKQTLKIL</sequence>
<dbReference type="AlphaFoldDB" id="A0A3M7Q7R8"/>
<comment type="caution">
    <text evidence="1">The sequence shown here is derived from an EMBL/GenBank/DDBJ whole genome shotgun (WGS) entry which is preliminary data.</text>
</comment>
<gene>
    <name evidence="1" type="ORF">BpHYR1_011953</name>
</gene>
<organism evidence="1 2">
    <name type="scientific">Brachionus plicatilis</name>
    <name type="common">Marine rotifer</name>
    <name type="synonym">Brachionus muelleri</name>
    <dbReference type="NCBI Taxonomy" id="10195"/>
    <lineage>
        <taxon>Eukaryota</taxon>
        <taxon>Metazoa</taxon>
        <taxon>Spiralia</taxon>
        <taxon>Gnathifera</taxon>
        <taxon>Rotifera</taxon>
        <taxon>Eurotatoria</taxon>
        <taxon>Monogononta</taxon>
        <taxon>Pseudotrocha</taxon>
        <taxon>Ploima</taxon>
        <taxon>Brachionidae</taxon>
        <taxon>Brachionus</taxon>
    </lineage>
</organism>
<dbReference type="EMBL" id="REGN01007019">
    <property type="protein sequence ID" value="RNA07497.1"/>
    <property type="molecule type" value="Genomic_DNA"/>
</dbReference>
<name>A0A3M7Q7R8_BRAPC</name>
<evidence type="ECO:0000313" key="1">
    <source>
        <dbReference type="EMBL" id="RNA07497.1"/>
    </source>
</evidence>
<reference evidence="1 2" key="1">
    <citation type="journal article" date="2018" name="Sci. Rep.">
        <title>Genomic signatures of local adaptation to the degree of environmental predictability in rotifers.</title>
        <authorList>
            <person name="Franch-Gras L."/>
            <person name="Hahn C."/>
            <person name="Garcia-Roger E.M."/>
            <person name="Carmona M.J."/>
            <person name="Serra M."/>
            <person name="Gomez A."/>
        </authorList>
    </citation>
    <scope>NUCLEOTIDE SEQUENCE [LARGE SCALE GENOMIC DNA]</scope>
    <source>
        <strain evidence="1">HYR1</strain>
    </source>
</reference>